<name>A0ABP0T1H4_9DINO</name>
<sequence length="114" mass="12637">MDVQRALTETYDTLDQWMVWSLLELQLGKFLDCDPYGVPFEGGWKGAVAGPWKGVLVCFKGDEKYAQRSLKLVQSWVSHGVCAFCDASSSGNLIYTKFGPAAPHRMTVKSQEAS</sequence>
<evidence type="ECO:0000313" key="1">
    <source>
        <dbReference type="EMBL" id="CAK9118572.1"/>
    </source>
</evidence>
<comment type="caution">
    <text evidence="1">The sequence shown here is derived from an EMBL/GenBank/DDBJ whole genome shotgun (WGS) entry which is preliminary data.</text>
</comment>
<gene>
    <name evidence="1" type="ORF">CCMP2556_LOCUS55632</name>
</gene>
<evidence type="ECO:0000313" key="2">
    <source>
        <dbReference type="Proteomes" id="UP001642484"/>
    </source>
</evidence>
<organism evidence="1 2">
    <name type="scientific">Durusdinium trenchii</name>
    <dbReference type="NCBI Taxonomy" id="1381693"/>
    <lineage>
        <taxon>Eukaryota</taxon>
        <taxon>Sar</taxon>
        <taxon>Alveolata</taxon>
        <taxon>Dinophyceae</taxon>
        <taxon>Suessiales</taxon>
        <taxon>Symbiodiniaceae</taxon>
        <taxon>Durusdinium</taxon>
    </lineage>
</organism>
<keyword evidence="2" id="KW-1185">Reference proteome</keyword>
<accession>A0ABP0T1H4</accession>
<dbReference type="Proteomes" id="UP001642484">
    <property type="component" value="Unassembled WGS sequence"/>
</dbReference>
<reference evidence="1 2" key="1">
    <citation type="submission" date="2024-02" db="EMBL/GenBank/DDBJ databases">
        <authorList>
            <person name="Chen Y."/>
            <person name="Shah S."/>
            <person name="Dougan E. K."/>
            <person name="Thang M."/>
            <person name="Chan C."/>
        </authorList>
    </citation>
    <scope>NUCLEOTIDE SEQUENCE [LARGE SCALE GENOMIC DNA]</scope>
</reference>
<dbReference type="EMBL" id="CAXAMN010029039">
    <property type="protein sequence ID" value="CAK9118572.1"/>
    <property type="molecule type" value="Genomic_DNA"/>
</dbReference>
<proteinExistence type="predicted"/>
<protein>
    <submittedName>
        <fullName evidence="1">Uncharacterized protein</fullName>
    </submittedName>
</protein>